<name>A0A4Y7PTR5_9AGAM</name>
<dbReference type="Proteomes" id="UP000294933">
    <property type="component" value="Unassembled WGS sequence"/>
</dbReference>
<proteinExistence type="predicted"/>
<feature type="region of interest" description="Disordered" evidence="1">
    <location>
        <begin position="55"/>
        <end position="77"/>
    </location>
</feature>
<feature type="compositionally biased region" description="Polar residues" evidence="1">
    <location>
        <begin position="62"/>
        <end position="73"/>
    </location>
</feature>
<evidence type="ECO:0000313" key="2">
    <source>
        <dbReference type="EMBL" id="TDL18803.1"/>
    </source>
</evidence>
<protein>
    <submittedName>
        <fullName evidence="2">Uncharacterized protein</fullName>
    </submittedName>
</protein>
<evidence type="ECO:0000313" key="3">
    <source>
        <dbReference type="Proteomes" id="UP000294933"/>
    </source>
</evidence>
<keyword evidence="3" id="KW-1185">Reference proteome</keyword>
<organism evidence="2 3">
    <name type="scientific">Rickenella mellea</name>
    <dbReference type="NCBI Taxonomy" id="50990"/>
    <lineage>
        <taxon>Eukaryota</taxon>
        <taxon>Fungi</taxon>
        <taxon>Dikarya</taxon>
        <taxon>Basidiomycota</taxon>
        <taxon>Agaricomycotina</taxon>
        <taxon>Agaricomycetes</taxon>
        <taxon>Hymenochaetales</taxon>
        <taxon>Rickenellaceae</taxon>
        <taxon>Rickenella</taxon>
    </lineage>
</organism>
<accession>A0A4Y7PTR5</accession>
<sequence length="471" mass="52440">MSLVERPPFEISHNTTRPARPARFTVNDKVKRPCITDTHLKLRLYQVVLNTRNGSSRHRAVGSSTTQLQSATHAGQDKIRTRRSRHILLESNSRISVGRIDAGTEQGACAGIVRIFGWLSPDVIESGSFKRYTCIASHALTSIPRRLPLVGYGRFFLLHFVCAGNILWHRESSPNHASTQIRHTTLYVVSILAFAGSVQDGAKADRRGHCEDEYRRRGRPGVAIIQDDDEPDLSPSSTVHKLGHFSHLGRSISHLPRSERESMSHALRLSHFSGRFASLGQAQTRCTTYGWSQIRNPILIVSASLGRCSTIRCFQSPHHRAFSACFITPITFPANRPSSERYETQAITRMFTLRPVRCHWGFSDENADATTINPGDTPLSEAEVGDRWVHCNDGLQRGWRVVGSHRGCGEPQFPPFRIQVDDSVWTWSFDSSPPGDAIPLIDESNDCSVVDILPGPGRVIVPSFTPSATPR</sequence>
<reference evidence="2 3" key="1">
    <citation type="submission" date="2018-06" db="EMBL/GenBank/DDBJ databases">
        <title>A transcriptomic atlas of mushroom development highlights an independent origin of complex multicellularity.</title>
        <authorList>
            <consortium name="DOE Joint Genome Institute"/>
            <person name="Krizsan K."/>
            <person name="Almasi E."/>
            <person name="Merenyi Z."/>
            <person name="Sahu N."/>
            <person name="Viragh M."/>
            <person name="Koszo T."/>
            <person name="Mondo S."/>
            <person name="Kiss B."/>
            <person name="Balint B."/>
            <person name="Kues U."/>
            <person name="Barry K."/>
            <person name="Hegedus J.C."/>
            <person name="Henrissat B."/>
            <person name="Johnson J."/>
            <person name="Lipzen A."/>
            <person name="Ohm R."/>
            <person name="Nagy I."/>
            <person name="Pangilinan J."/>
            <person name="Yan J."/>
            <person name="Xiong Y."/>
            <person name="Grigoriev I.V."/>
            <person name="Hibbett D.S."/>
            <person name="Nagy L.G."/>
        </authorList>
    </citation>
    <scope>NUCLEOTIDE SEQUENCE [LARGE SCALE GENOMIC DNA]</scope>
    <source>
        <strain evidence="2 3">SZMC22713</strain>
    </source>
</reference>
<gene>
    <name evidence="2" type="ORF">BD410DRAFT_877968</name>
</gene>
<evidence type="ECO:0000256" key="1">
    <source>
        <dbReference type="SAM" id="MobiDB-lite"/>
    </source>
</evidence>
<dbReference type="EMBL" id="ML170203">
    <property type="protein sequence ID" value="TDL18803.1"/>
    <property type="molecule type" value="Genomic_DNA"/>
</dbReference>
<dbReference type="AlphaFoldDB" id="A0A4Y7PTR5"/>
<dbReference type="VEuPathDB" id="FungiDB:BD410DRAFT_877968"/>